<dbReference type="RefSeq" id="WP_030432656.1">
    <property type="nucleotide sequence ID" value="NZ_JOEF01000030.1"/>
</dbReference>
<protein>
    <submittedName>
        <fullName evidence="2">Uncharacterized protein</fullName>
    </submittedName>
</protein>
<organism evidence="2 3">
    <name type="scientific">Allokutzneria albata</name>
    <name type="common">Kibdelosporangium albatum</name>
    <dbReference type="NCBI Taxonomy" id="211114"/>
    <lineage>
        <taxon>Bacteria</taxon>
        <taxon>Bacillati</taxon>
        <taxon>Actinomycetota</taxon>
        <taxon>Actinomycetes</taxon>
        <taxon>Pseudonocardiales</taxon>
        <taxon>Pseudonocardiaceae</taxon>
        <taxon>Allokutzneria</taxon>
    </lineage>
</organism>
<dbReference type="EMBL" id="LT629701">
    <property type="protein sequence ID" value="SDN06209.1"/>
    <property type="molecule type" value="Genomic_DNA"/>
</dbReference>
<evidence type="ECO:0000256" key="1">
    <source>
        <dbReference type="SAM" id="MobiDB-lite"/>
    </source>
</evidence>
<dbReference type="Proteomes" id="UP000183376">
    <property type="component" value="Chromosome I"/>
</dbReference>
<name>A0A1G9YAN4_ALLAB</name>
<evidence type="ECO:0000313" key="3">
    <source>
        <dbReference type="Proteomes" id="UP000183376"/>
    </source>
</evidence>
<dbReference type="STRING" id="211114.SAMN04489726_4707"/>
<feature type="region of interest" description="Disordered" evidence="1">
    <location>
        <begin position="1"/>
        <end position="22"/>
    </location>
</feature>
<reference evidence="2 3" key="1">
    <citation type="submission" date="2016-10" db="EMBL/GenBank/DDBJ databases">
        <authorList>
            <person name="de Groot N.N."/>
        </authorList>
    </citation>
    <scope>NUCLEOTIDE SEQUENCE [LARGE SCALE GENOMIC DNA]</scope>
    <source>
        <strain evidence="2 3">DSM 44149</strain>
    </source>
</reference>
<accession>A0A1G9YAN4</accession>
<evidence type="ECO:0000313" key="2">
    <source>
        <dbReference type="EMBL" id="SDN06209.1"/>
    </source>
</evidence>
<keyword evidence="3" id="KW-1185">Reference proteome</keyword>
<proteinExistence type="predicted"/>
<gene>
    <name evidence="2" type="ORF">SAMN04489726_4707</name>
</gene>
<dbReference type="AlphaFoldDB" id="A0A1G9YAN4"/>
<sequence>MPYSPYDPHSPEGADVPLRRPHPIRDRRLIDLESSMIIPSLSGHHDKDELRLLVHEAQLALSSVAAMLQAITRAVDKHSCTTCEYTDRP</sequence>